<dbReference type="GO" id="GO:0005886">
    <property type="term" value="C:plasma membrane"/>
    <property type="evidence" value="ECO:0007669"/>
    <property type="project" value="TreeGrafter"/>
</dbReference>
<evidence type="ECO:0008006" key="5">
    <source>
        <dbReference type="Google" id="ProtNLM"/>
    </source>
</evidence>
<accession>D6XBI3</accession>
<dbReference type="OrthoDB" id="8225825at2"/>
<sequence length="164" mass="18616">MNHRTRPVPRWTVRLGQTRLFLHLAPHLLPRCDRFVHRLTRGRWMPSRLFLPVIQLTTTGHRTGLPRHTPICAHHATVDGTWLIVASNFGRPHHPAWSTNLLHHPHAAIAHGGSAQPVTARLLTPHEQAEHRARILAALPVFDSYAARARRDLRVFLLTPTPPS</sequence>
<reference evidence="3" key="1">
    <citation type="submission" date="2009-10" db="EMBL/GenBank/DDBJ databases">
        <title>The genome sequence of Streptomyces sviceus strain ATCC 29083.</title>
        <authorList>
            <consortium name="The Broad Institute Genome Sequencing Platform"/>
            <consortium name="Broad Institute Microbial Sequencing Center"/>
            <person name="Fischbach M."/>
            <person name="Godfrey P."/>
            <person name="Ward D."/>
            <person name="Young S."/>
            <person name="Zeng Q."/>
            <person name="Koehrsen M."/>
            <person name="Alvarado L."/>
            <person name="Berlin A.M."/>
            <person name="Bochicchio J."/>
            <person name="Borenstein D."/>
            <person name="Chapman S.B."/>
            <person name="Chen Z."/>
            <person name="Engels R."/>
            <person name="Freedman E."/>
            <person name="Gellesch M."/>
            <person name="Goldberg J."/>
            <person name="Griggs A."/>
            <person name="Gujja S."/>
            <person name="Heilman E.R."/>
            <person name="Heiman D.I."/>
            <person name="Hepburn T.A."/>
            <person name="Howarth C."/>
            <person name="Jen D."/>
            <person name="Larson L."/>
            <person name="Lewis B."/>
            <person name="Mehta T."/>
            <person name="Park D."/>
            <person name="Pearson M."/>
            <person name="Richards J."/>
            <person name="Roberts A."/>
            <person name="Saif S."/>
            <person name="Shea T.D."/>
            <person name="Shenoy N."/>
            <person name="Sisk P."/>
            <person name="Stolte C."/>
            <person name="Sykes S.N."/>
            <person name="Thomson T."/>
            <person name="Walk T."/>
            <person name="White J."/>
            <person name="Yandava C."/>
            <person name="Straight P."/>
            <person name="Clardy J."/>
            <person name="Hung D."/>
            <person name="Kolter R."/>
            <person name="Mekalanos J."/>
            <person name="Walker S."/>
            <person name="Walsh C.T."/>
            <person name="Wieland-Brown L.C."/>
            <person name="Haas B."/>
            <person name="Nusbaum C."/>
            <person name="Birren B."/>
        </authorList>
    </citation>
    <scope>NUCLEOTIDE SEQUENCE [LARGE SCALE GENOMIC DNA]</scope>
    <source>
        <strain evidence="3">ATCC 29083</strain>
    </source>
</reference>
<gene>
    <name evidence="3" type="ORF">SSEG_11037</name>
</gene>
<dbReference type="Proteomes" id="UP000002785">
    <property type="component" value="Chromosome"/>
</dbReference>
<dbReference type="InterPro" id="IPR004378">
    <property type="entry name" value="F420H2_quin_Rdtase"/>
</dbReference>
<evidence type="ECO:0000256" key="2">
    <source>
        <dbReference type="ARBA" id="ARBA00049106"/>
    </source>
</evidence>
<evidence type="ECO:0000256" key="1">
    <source>
        <dbReference type="ARBA" id="ARBA00008710"/>
    </source>
</evidence>
<dbReference type="PANTHER" id="PTHR39428:SF1">
    <property type="entry name" value="F420H(2)-DEPENDENT QUINONE REDUCTASE RV1261C"/>
    <property type="match status" value="1"/>
</dbReference>
<name>D6XBI3_STRX2</name>
<dbReference type="HOGENOM" id="CLU_114921_0_1_11"/>
<protein>
    <recommendedName>
        <fullName evidence="5">Deazaflavin-dependent nitroreductase</fullName>
    </recommendedName>
</protein>
<organism evidence="3 4">
    <name type="scientific">Streptomyces sviceus (strain ATCC 29083 / DSM 924 / JCM 4929 / NBRC 13980 / NCIMB 11184 / NRRL 5439 / UC 5370)</name>
    <dbReference type="NCBI Taxonomy" id="463191"/>
    <lineage>
        <taxon>Bacteria</taxon>
        <taxon>Bacillati</taxon>
        <taxon>Actinomycetota</taxon>
        <taxon>Actinomycetes</taxon>
        <taxon>Kitasatosporales</taxon>
        <taxon>Streptomycetaceae</taxon>
        <taxon>Streptomyces</taxon>
    </lineage>
</organism>
<dbReference type="PANTHER" id="PTHR39428">
    <property type="entry name" value="F420H(2)-DEPENDENT QUINONE REDUCTASE RV1261C"/>
    <property type="match status" value="1"/>
</dbReference>
<evidence type="ECO:0000313" key="4">
    <source>
        <dbReference type="Proteomes" id="UP000002785"/>
    </source>
</evidence>
<dbReference type="AlphaFoldDB" id="D6XBI3"/>
<dbReference type="Pfam" id="PF04075">
    <property type="entry name" value="F420H2_quin_red"/>
    <property type="match status" value="1"/>
</dbReference>
<dbReference type="NCBIfam" id="TIGR00026">
    <property type="entry name" value="hi_GC_TIGR00026"/>
    <property type="match status" value="1"/>
</dbReference>
<dbReference type="GO" id="GO:0016491">
    <property type="term" value="F:oxidoreductase activity"/>
    <property type="evidence" value="ECO:0007669"/>
    <property type="project" value="InterPro"/>
</dbReference>
<keyword evidence="4" id="KW-1185">Reference proteome</keyword>
<comment type="catalytic activity">
    <reaction evidence="2">
        <text>oxidized coenzyme F420-(gamma-L-Glu)(n) + a quinol + H(+) = reduced coenzyme F420-(gamma-L-Glu)(n) + a quinone</text>
        <dbReference type="Rhea" id="RHEA:39663"/>
        <dbReference type="Rhea" id="RHEA-COMP:12939"/>
        <dbReference type="Rhea" id="RHEA-COMP:14378"/>
        <dbReference type="ChEBI" id="CHEBI:15378"/>
        <dbReference type="ChEBI" id="CHEBI:24646"/>
        <dbReference type="ChEBI" id="CHEBI:132124"/>
        <dbReference type="ChEBI" id="CHEBI:133980"/>
        <dbReference type="ChEBI" id="CHEBI:139511"/>
    </reaction>
</comment>
<dbReference type="eggNOG" id="COG4405">
    <property type="taxonomic scope" value="Bacteria"/>
</dbReference>
<comment type="similarity">
    <text evidence="1">Belongs to the F420H(2)-dependent quinone reductase family.</text>
</comment>
<proteinExistence type="inferred from homology"/>
<dbReference type="InterPro" id="IPR012349">
    <property type="entry name" value="Split_barrel_FMN-bd"/>
</dbReference>
<dbReference type="GO" id="GO:0070967">
    <property type="term" value="F:coenzyme F420 binding"/>
    <property type="evidence" value="ECO:0007669"/>
    <property type="project" value="TreeGrafter"/>
</dbReference>
<dbReference type="EMBL" id="CM000951">
    <property type="protein sequence ID" value="EFH28791.1"/>
    <property type="molecule type" value="Genomic_DNA"/>
</dbReference>
<evidence type="ECO:0000313" key="3">
    <source>
        <dbReference type="EMBL" id="EFH28791.1"/>
    </source>
</evidence>
<dbReference type="Gene3D" id="2.30.110.10">
    <property type="entry name" value="Electron Transport, Fmn-binding Protein, Chain A"/>
    <property type="match status" value="1"/>
</dbReference>